<evidence type="ECO:0000313" key="1">
    <source>
        <dbReference type="EMBL" id="SFU70944.1"/>
    </source>
</evidence>
<sequence>MGTVIDCFIPKEKTYTIEELNSMLRAVYFDCMLEYESLEKLGNYSEGFHGEWSFENVEESSENCTYITGEGGSFFVDIYEHVIHICCLERFSNLYIEFSPISRALLVIFKELCKTLAPENTQMLLVIGGNGETDEILDRIAENQVTMQDIMAGLESLFSDPARMPSDLIEKNWLLTSL</sequence>
<proteinExistence type="predicted"/>
<reference evidence="2" key="1">
    <citation type="submission" date="2016-10" db="EMBL/GenBank/DDBJ databases">
        <authorList>
            <person name="Varghese N."/>
            <person name="Submissions S."/>
        </authorList>
    </citation>
    <scope>NUCLEOTIDE SEQUENCE [LARGE SCALE GENOMIC DNA]</scope>
    <source>
        <strain evidence="2">CGMCC 1.12333</strain>
    </source>
</reference>
<organism evidence="1 2">
    <name type="scientific">Pustulibacterium marinum</name>
    <dbReference type="NCBI Taxonomy" id="1224947"/>
    <lineage>
        <taxon>Bacteria</taxon>
        <taxon>Pseudomonadati</taxon>
        <taxon>Bacteroidota</taxon>
        <taxon>Flavobacteriia</taxon>
        <taxon>Flavobacteriales</taxon>
        <taxon>Flavobacteriaceae</taxon>
        <taxon>Pustulibacterium</taxon>
    </lineage>
</organism>
<keyword evidence="2" id="KW-1185">Reference proteome</keyword>
<dbReference type="AlphaFoldDB" id="A0A1I7IDD4"/>
<dbReference type="OrthoDB" id="1372099at2"/>
<dbReference type="RefSeq" id="WP_143106445.1">
    <property type="nucleotide sequence ID" value="NZ_FPBK01000015.1"/>
</dbReference>
<dbReference type="Proteomes" id="UP000199138">
    <property type="component" value="Unassembled WGS sequence"/>
</dbReference>
<gene>
    <name evidence="1" type="ORF">SAMN05216480_11528</name>
</gene>
<dbReference type="STRING" id="1224947.SAMN05216480_11528"/>
<protein>
    <submittedName>
        <fullName evidence="1">Uncharacterized protein</fullName>
    </submittedName>
</protein>
<name>A0A1I7IDD4_9FLAO</name>
<dbReference type="EMBL" id="FPBK01000015">
    <property type="protein sequence ID" value="SFU70944.1"/>
    <property type="molecule type" value="Genomic_DNA"/>
</dbReference>
<accession>A0A1I7IDD4</accession>
<evidence type="ECO:0000313" key="2">
    <source>
        <dbReference type="Proteomes" id="UP000199138"/>
    </source>
</evidence>